<name>A0ABX2E8P4_9FLAO</name>
<sequence>MKNKMKLLIKLIENYENNLITADSTIYEFNKIANSPIDKFILESYWKSESIEEFVASYSYEEINDWKEIDDERAMNLINEYKENFGEKLITERIIKALEKRYSKTQGSLNEIIYEKTTTEVLSFLKKDTVIRL</sequence>
<accession>A0ABX2E8P4</accession>
<evidence type="ECO:0000313" key="1">
    <source>
        <dbReference type="EMBL" id="NRD24914.1"/>
    </source>
</evidence>
<reference evidence="1 2" key="1">
    <citation type="journal article" date="2015" name="Int. J. Syst. Evol. Microbiol.">
        <title>Winogradskyella litoriviva sp. nov., isolated from coastal seawater.</title>
        <authorList>
            <person name="Nedashkovskaya O.I."/>
            <person name="Kukhlevskiy A.D."/>
            <person name="Zhukova N.V."/>
            <person name="Kim S.J."/>
            <person name="Rhee S.K."/>
            <person name="Mikhailov V.V."/>
        </authorList>
    </citation>
    <scope>NUCLEOTIDE SEQUENCE [LARGE SCALE GENOMIC DNA]</scope>
    <source>
        <strain evidence="1 2">KMM6491</strain>
    </source>
</reference>
<protein>
    <submittedName>
        <fullName evidence="1">Uncharacterized protein</fullName>
    </submittedName>
</protein>
<dbReference type="RefSeq" id="WP_173302575.1">
    <property type="nucleotide sequence ID" value="NZ_JABRWQ010000011.1"/>
</dbReference>
<evidence type="ECO:0000313" key="2">
    <source>
        <dbReference type="Proteomes" id="UP000805085"/>
    </source>
</evidence>
<proteinExistence type="predicted"/>
<keyword evidence="2" id="KW-1185">Reference proteome</keyword>
<gene>
    <name evidence="1" type="ORF">HNV10_16790</name>
</gene>
<dbReference type="Proteomes" id="UP000805085">
    <property type="component" value="Unassembled WGS sequence"/>
</dbReference>
<dbReference type="EMBL" id="JABRWQ010000011">
    <property type="protein sequence ID" value="NRD24914.1"/>
    <property type="molecule type" value="Genomic_DNA"/>
</dbReference>
<organism evidence="1 2">
    <name type="scientific">Winogradskyella litoriviva</name>
    <dbReference type="NCBI Taxonomy" id="1220182"/>
    <lineage>
        <taxon>Bacteria</taxon>
        <taxon>Pseudomonadati</taxon>
        <taxon>Bacteroidota</taxon>
        <taxon>Flavobacteriia</taxon>
        <taxon>Flavobacteriales</taxon>
        <taxon>Flavobacteriaceae</taxon>
        <taxon>Winogradskyella</taxon>
    </lineage>
</organism>
<comment type="caution">
    <text evidence="1">The sequence shown here is derived from an EMBL/GenBank/DDBJ whole genome shotgun (WGS) entry which is preliminary data.</text>
</comment>